<sequence>MDEDNFWYGPSEEIFQGGNDIRNEDFSLGSPSNSDTDSDTEDTTLCISSSNCLLSNASPAAEKIGNVPEIWMNILSQADHITLRAAIRVNRAWYTEGIPHLWHSPTEAGLRFARLARKQNERLDFYAGLVRHVQYSVWTDRGGPRRTYVFARKAHAMPKLANLTSLECLTSSLSERTAGQLRTIFVPSLRQVVIADYVAYDRYMGRHEELGGVSWFDIMCMECPLLETLSLGEGSGISHEDFHHFLCRATRLQTVKLDRGNEHLLIDLVRPLLKSLKVCPDWMMRQDSYEILSRMHALEYLDIAVPDATITSEKLSKLQQLKHLVHLHIWPTNDIGVMRCTVTAAELILFIEALPQLVDLRIWLEFEFFRFEEMVKNAYDLPGRYPQFDNRESRRSYLDYIQKIATVEYEVASSKAEQDPSSIDGHSMRDCTDGRATA</sequence>
<keyword evidence="3" id="KW-1185">Reference proteome</keyword>
<protein>
    <recommendedName>
        <fullName evidence="4">F-box domain-containing protein</fullName>
    </recommendedName>
</protein>
<dbReference type="InterPro" id="IPR032675">
    <property type="entry name" value="LRR_dom_sf"/>
</dbReference>
<organism evidence="2 3">
    <name type="scientific">Aureobasidium pullulans</name>
    <name type="common">Black yeast</name>
    <name type="synonym">Pullularia pullulans</name>
    <dbReference type="NCBI Taxonomy" id="5580"/>
    <lineage>
        <taxon>Eukaryota</taxon>
        <taxon>Fungi</taxon>
        <taxon>Dikarya</taxon>
        <taxon>Ascomycota</taxon>
        <taxon>Pezizomycotina</taxon>
        <taxon>Dothideomycetes</taxon>
        <taxon>Dothideomycetidae</taxon>
        <taxon>Dothideales</taxon>
        <taxon>Saccotheciaceae</taxon>
        <taxon>Aureobasidium</taxon>
    </lineage>
</organism>
<dbReference type="SUPFAM" id="SSF52047">
    <property type="entry name" value="RNI-like"/>
    <property type="match status" value="1"/>
</dbReference>
<evidence type="ECO:0008006" key="4">
    <source>
        <dbReference type="Google" id="ProtNLM"/>
    </source>
</evidence>
<proteinExistence type="predicted"/>
<gene>
    <name evidence="2" type="ORF">QM012_005569</name>
</gene>
<dbReference type="Proteomes" id="UP001341245">
    <property type="component" value="Unassembled WGS sequence"/>
</dbReference>
<accession>A0ABR0T5T1</accession>
<comment type="caution">
    <text evidence="2">The sequence shown here is derived from an EMBL/GenBank/DDBJ whole genome shotgun (WGS) entry which is preliminary data.</text>
</comment>
<feature type="compositionally biased region" description="Basic and acidic residues" evidence="1">
    <location>
        <begin position="426"/>
        <end position="438"/>
    </location>
</feature>
<name>A0ABR0T5T1_AURPU</name>
<evidence type="ECO:0000313" key="2">
    <source>
        <dbReference type="EMBL" id="KAK5999351.1"/>
    </source>
</evidence>
<dbReference type="Gene3D" id="3.80.10.10">
    <property type="entry name" value="Ribonuclease Inhibitor"/>
    <property type="match status" value="1"/>
</dbReference>
<feature type="region of interest" description="Disordered" evidence="1">
    <location>
        <begin position="19"/>
        <end position="41"/>
    </location>
</feature>
<feature type="region of interest" description="Disordered" evidence="1">
    <location>
        <begin position="413"/>
        <end position="438"/>
    </location>
</feature>
<dbReference type="EMBL" id="JASGXD010000026">
    <property type="protein sequence ID" value="KAK5999351.1"/>
    <property type="molecule type" value="Genomic_DNA"/>
</dbReference>
<reference evidence="2 3" key="1">
    <citation type="submission" date="2023-11" db="EMBL/GenBank/DDBJ databases">
        <title>Draft genome sequence and annotation of the polyextremotolerant black yeast-like fungus Aureobasidium pullulans NRRL 62042.</title>
        <authorList>
            <person name="Dielentheis-Frenken M.R.E."/>
            <person name="Wibberg D."/>
            <person name="Blank L.M."/>
            <person name="Tiso T."/>
        </authorList>
    </citation>
    <scope>NUCLEOTIDE SEQUENCE [LARGE SCALE GENOMIC DNA]</scope>
    <source>
        <strain evidence="2 3">NRRL 62042</strain>
    </source>
</reference>
<evidence type="ECO:0000256" key="1">
    <source>
        <dbReference type="SAM" id="MobiDB-lite"/>
    </source>
</evidence>
<evidence type="ECO:0000313" key="3">
    <source>
        <dbReference type="Proteomes" id="UP001341245"/>
    </source>
</evidence>